<feature type="compositionally biased region" description="Basic residues" evidence="1">
    <location>
        <begin position="54"/>
        <end position="63"/>
    </location>
</feature>
<evidence type="ECO:0000313" key="3">
    <source>
        <dbReference type="Proteomes" id="UP000053029"/>
    </source>
</evidence>
<name>A0A0D2HHA3_9EURO</name>
<organism evidence="2 3">
    <name type="scientific">Fonsecaea pedrosoi CBS 271.37</name>
    <dbReference type="NCBI Taxonomy" id="1442368"/>
    <lineage>
        <taxon>Eukaryota</taxon>
        <taxon>Fungi</taxon>
        <taxon>Dikarya</taxon>
        <taxon>Ascomycota</taxon>
        <taxon>Pezizomycotina</taxon>
        <taxon>Eurotiomycetes</taxon>
        <taxon>Chaetothyriomycetidae</taxon>
        <taxon>Chaetothyriales</taxon>
        <taxon>Herpotrichiellaceae</taxon>
        <taxon>Fonsecaea</taxon>
    </lineage>
</organism>
<feature type="compositionally biased region" description="Low complexity" evidence="1">
    <location>
        <begin position="535"/>
        <end position="547"/>
    </location>
</feature>
<accession>A0A0D2HHA3</accession>
<feature type="region of interest" description="Disordered" evidence="1">
    <location>
        <begin position="1"/>
        <end position="38"/>
    </location>
</feature>
<reference evidence="2 3" key="1">
    <citation type="submission" date="2015-01" db="EMBL/GenBank/DDBJ databases">
        <title>The Genome Sequence of Fonsecaea pedrosoi CBS 271.37.</title>
        <authorList>
            <consortium name="The Broad Institute Genomics Platform"/>
            <person name="Cuomo C."/>
            <person name="de Hoog S."/>
            <person name="Gorbushina A."/>
            <person name="Stielow B."/>
            <person name="Teixiera M."/>
            <person name="Abouelleil A."/>
            <person name="Chapman S.B."/>
            <person name="Priest M."/>
            <person name="Young S.K."/>
            <person name="Wortman J."/>
            <person name="Nusbaum C."/>
            <person name="Birren B."/>
        </authorList>
    </citation>
    <scope>NUCLEOTIDE SEQUENCE [LARGE SCALE GENOMIC DNA]</scope>
    <source>
        <strain evidence="2 3">CBS 271.37</strain>
    </source>
</reference>
<dbReference type="HOGENOM" id="CLU_420352_0_0_1"/>
<keyword evidence="3" id="KW-1185">Reference proteome</keyword>
<feature type="region of interest" description="Disordered" evidence="1">
    <location>
        <begin position="519"/>
        <end position="598"/>
    </location>
</feature>
<evidence type="ECO:0000313" key="2">
    <source>
        <dbReference type="EMBL" id="KIW83834.1"/>
    </source>
</evidence>
<evidence type="ECO:0000256" key="1">
    <source>
        <dbReference type="SAM" id="MobiDB-lite"/>
    </source>
</evidence>
<feature type="compositionally biased region" description="Polar residues" evidence="1">
    <location>
        <begin position="557"/>
        <end position="566"/>
    </location>
</feature>
<feature type="region of interest" description="Disordered" evidence="1">
    <location>
        <begin position="624"/>
        <end position="652"/>
    </location>
</feature>
<dbReference type="Proteomes" id="UP000053029">
    <property type="component" value="Unassembled WGS sequence"/>
</dbReference>
<feature type="region of interest" description="Disordered" evidence="1">
    <location>
        <begin position="54"/>
        <end position="107"/>
    </location>
</feature>
<sequence length="652" mass="72275">MSRNRFRVKLDRQDEPGPSVKAPSDHTDVPPPTFASQLRTFTPKGQADWILRKQKARAPHPRRGTLATSVVAKQGKSRKEKRSSLTSSSEKGVKEEESTAHRRRKNRQMMNTASLRAESTKIIPRMVKAESRQPWTSTGADAILKDLRPHPHSLTIEEQNFVIKWLQFQGVASWSSNTTGAFCPCRDIAWRGIQMYPAGGLPWTLIICDMFLALSRRQPLPQRMHRRKAMAYKYIANLLADPETQASDEALLCVCLAMSADARSLSPEINRVHLKGLAQMISQRGVDSLFSAVCFMFHPMFSLAYFAMAELEATSFLDVQGASDRFLGTLNSMQNDGRRSQSDTIQYRSDNSVSRVGRVGATTTNRSRTPVSSSLWSAAMGKSTIHHAVEGALANLQRTTLSVQQDLSLFLNLYLLNLILWDLLERPDGAVLFLQRLSIHAENARVRLEITVWLLAKSWVDADEVSKRSDNGAKKEVFLTEAVIDALKIFSRITDQSKEKLIHVLSSWLFGCEGKRGEDEAEQESIEPAASKNGKSSSPPTIKSMSSHIAEGPAGTSELSASSQGKAASHGSPKKDMDPALGSPPEPQQAQSAGATSKAFEYLSSPDFQVMMDEAYSDWYEKNISKRPMPPIPLISTPPPQQHQRQSGNNTA</sequence>
<protein>
    <submittedName>
        <fullName evidence="2">Uncharacterized protein</fullName>
    </submittedName>
</protein>
<dbReference type="OrthoDB" id="4147502at2759"/>
<gene>
    <name evidence="2" type="ORF">Z517_03080</name>
</gene>
<dbReference type="EMBL" id="KN846970">
    <property type="protein sequence ID" value="KIW83834.1"/>
    <property type="molecule type" value="Genomic_DNA"/>
</dbReference>
<dbReference type="GeneID" id="25302570"/>
<dbReference type="RefSeq" id="XP_013287642.1">
    <property type="nucleotide sequence ID" value="XM_013432188.1"/>
</dbReference>
<dbReference type="VEuPathDB" id="FungiDB:Z517_03080"/>
<proteinExistence type="predicted"/>
<dbReference type="AlphaFoldDB" id="A0A0D2HHA3"/>
<feature type="compositionally biased region" description="Polar residues" evidence="1">
    <location>
        <begin position="642"/>
        <end position="652"/>
    </location>
</feature>
<feature type="compositionally biased region" description="Basic and acidic residues" evidence="1">
    <location>
        <begin position="91"/>
        <end position="100"/>
    </location>
</feature>
<feature type="compositionally biased region" description="Pro residues" evidence="1">
    <location>
        <begin position="628"/>
        <end position="641"/>
    </location>
</feature>